<dbReference type="SUPFAM" id="SSF56112">
    <property type="entry name" value="Protein kinase-like (PK-like)"/>
    <property type="match status" value="1"/>
</dbReference>
<dbReference type="SUPFAM" id="SSF53756">
    <property type="entry name" value="UDP-Glycosyltransferase/glycogen phosphorylase"/>
    <property type="match status" value="1"/>
</dbReference>
<keyword evidence="1" id="KW-1133">Transmembrane helix</keyword>
<protein>
    <recommendedName>
        <fullName evidence="2">Protein kinase domain-containing protein</fullName>
    </recommendedName>
</protein>
<keyword evidence="1" id="KW-0472">Membrane</keyword>
<dbReference type="SMART" id="SM00220">
    <property type="entry name" value="S_TKc"/>
    <property type="match status" value="1"/>
</dbReference>
<feature type="transmembrane region" description="Helical" evidence="1">
    <location>
        <begin position="618"/>
        <end position="635"/>
    </location>
</feature>
<dbReference type="Gene3D" id="1.10.510.10">
    <property type="entry name" value="Transferase(Phosphotransferase) domain 1"/>
    <property type="match status" value="1"/>
</dbReference>
<dbReference type="Pfam" id="PF00069">
    <property type="entry name" value="Pkinase"/>
    <property type="match status" value="1"/>
</dbReference>
<dbReference type="InterPro" id="IPR011009">
    <property type="entry name" value="Kinase-like_dom_sf"/>
</dbReference>
<dbReference type="Gene3D" id="3.30.200.20">
    <property type="entry name" value="Phosphorylase Kinase, domain 1"/>
    <property type="match status" value="1"/>
</dbReference>
<keyword evidence="1" id="KW-0812">Transmembrane</keyword>
<sequence>MGQSTSAQIETRLISGYQRSPEQIKDYLGQLTFIDWVSGGYSGDKVALVNTDAGYRILKLFHRAKDMYRECKIQSQFKHAPTVYNCFPTANIQYKNIKNINGILEMEYLDGWETLNEVDLTPELKHQVCRVVNELHNIGVIHSDLHKGNIMVKNGDVKIIDFGNASIIGSTHPRWRLNLTDIETMCLHRNIFTSKGIVYSQIDYTKESVLILDIGTFCDFALMDTVSKELQQSFNIINISPQPNAKFCNVHYPMTVPLLTEITKHIAKHVDVTRGIKHIIQNLDFTTLSYVYAYYGAMRNVSRQIENIAKIYNVSHIVAHPGQTLAIYLGYTLKSIAVSVVYYAPGYLPNQTYNNPFGDQMSELSPQMIREQTRNYEKAFTYIAKFQNPFAKVQHILCYDQPLIKCEEFTTSLQTVYLGSLYPSLRQQDELPSSIKQLLDRSNNKTKVLVTFGSFLKPYEAGNFLSTLIRKITAQDCAIIFIGQSNQVQNSEFVVAYDQFLSYDLIVPQCDVILFTGSVCLQNVSWKHRKRMGFIPYLSEQFLWAKEYQRLTNIPFINTYSPASLDENLTLILTQPQPDVKVTFYDPLTKYLSTVIKSWKLQHAKLQFKEKKLITPKLVVALSVLATIMAGGLYGRSRVGFRV</sequence>
<reference evidence="3" key="1">
    <citation type="journal article" date="2020" name="Nature">
        <title>Giant virus diversity and host interactions through global metagenomics.</title>
        <authorList>
            <person name="Schulz F."/>
            <person name="Roux S."/>
            <person name="Paez-Espino D."/>
            <person name="Jungbluth S."/>
            <person name="Walsh D.A."/>
            <person name="Denef V.J."/>
            <person name="McMahon K.D."/>
            <person name="Konstantinidis K.T."/>
            <person name="Eloe-Fadrosh E.A."/>
            <person name="Kyrpides N.C."/>
            <person name="Woyke T."/>
        </authorList>
    </citation>
    <scope>NUCLEOTIDE SEQUENCE</scope>
    <source>
        <strain evidence="3">GVMAG-M-3300018080-19</strain>
    </source>
</reference>
<proteinExistence type="predicted"/>
<dbReference type="AlphaFoldDB" id="A0A6C0BRR6"/>
<evidence type="ECO:0000259" key="2">
    <source>
        <dbReference type="SMART" id="SM00220"/>
    </source>
</evidence>
<dbReference type="EMBL" id="MN739214">
    <property type="protein sequence ID" value="QHS93953.1"/>
    <property type="molecule type" value="Genomic_DNA"/>
</dbReference>
<dbReference type="GO" id="GO:0004672">
    <property type="term" value="F:protein kinase activity"/>
    <property type="evidence" value="ECO:0007669"/>
    <property type="project" value="InterPro"/>
</dbReference>
<accession>A0A6C0BRR6</accession>
<evidence type="ECO:0000256" key="1">
    <source>
        <dbReference type="SAM" id="Phobius"/>
    </source>
</evidence>
<name>A0A6C0BRR6_9ZZZZ</name>
<dbReference type="GO" id="GO:0005524">
    <property type="term" value="F:ATP binding"/>
    <property type="evidence" value="ECO:0007669"/>
    <property type="project" value="InterPro"/>
</dbReference>
<dbReference type="InterPro" id="IPR000719">
    <property type="entry name" value="Prot_kinase_dom"/>
</dbReference>
<feature type="domain" description="Protein kinase" evidence="2">
    <location>
        <begin position="31"/>
        <end position="286"/>
    </location>
</feature>
<organism evidence="3">
    <name type="scientific">viral metagenome</name>
    <dbReference type="NCBI Taxonomy" id="1070528"/>
    <lineage>
        <taxon>unclassified sequences</taxon>
        <taxon>metagenomes</taxon>
        <taxon>organismal metagenomes</taxon>
    </lineage>
</organism>
<evidence type="ECO:0000313" key="3">
    <source>
        <dbReference type="EMBL" id="QHS93953.1"/>
    </source>
</evidence>